<proteinExistence type="predicted"/>
<sequence length="94" mass="10481">MTVYIDPPAWPGHGRLWSHLVSDVSFDELHLFAAGLGVPRRAFERDHYDIPAHRYADAVRAGAVEVSSREVVRLLHKAGLRRRKGAAGRPGRTT</sequence>
<reference evidence="2" key="1">
    <citation type="submission" date="2024-07" db="EMBL/GenBank/DDBJ databases">
        <authorList>
            <person name="Yu S.T."/>
        </authorList>
    </citation>
    <scope>NUCLEOTIDE SEQUENCE</scope>
    <source>
        <strain evidence="2">R02</strain>
    </source>
</reference>
<feature type="domain" description="DUF4031" evidence="1">
    <location>
        <begin position="3"/>
        <end position="77"/>
    </location>
</feature>
<dbReference type="InterPro" id="IPR025109">
    <property type="entry name" value="DUF4031"/>
</dbReference>
<evidence type="ECO:0000259" key="1">
    <source>
        <dbReference type="Pfam" id="PF13223"/>
    </source>
</evidence>
<name>A0AB39LMB1_9ACTN</name>
<dbReference type="EMBL" id="CP163429">
    <property type="protein sequence ID" value="XDP94794.1"/>
    <property type="molecule type" value="Genomic_DNA"/>
</dbReference>
<gene>
    <name evidence="2" type="ORF">AB5J57_15205</name>
</gene>
<dbReference type="AlphaFoldDB" id="A0AB39LMB1"/>
<accession>A0AB39LMB1</accession>
<evidence type="ECO:0000313" key="2">
    <source>
        <dbReference type="EMBL" id="XDP94794.1"/>
    </source>
</evidence>
<protein>
    <submittedName>
        <fullName evidence="2">DUF4031 domain-containing protein</fullName>
    </submittedName>
</protein>
<dbReference type="RefSeq" id="WP_369156537.1">
    <property type="nucleotide sequence ID" value="NZ_CP163429.1"/>
</dbReference>
<dbReference type="Pfam" id="PF13223">
    <property type="entry name" value="DUF4031"/>
    <property type="match status" value="1"/>
</dbReference>
<organism evidence="2">
    <name type="scientific">Streptomyces sp. R02</name>
    <dbReference type="NCBI Taxonomy" id="3238623"/>
    <lineage>
        <taxon>Bacteria</taxon>
        <taxon>Bacillati</taxon>
        <taxon>Actinomycetota</taxon>
        <taxon>Actinomycetes</taxon>
        <taxon>Kitasatosporales</taxon>
        <taxon>Streptomycetaceae</taxon>
        <taxon>Streptomyces</taxon>
    </lineage>
</organism>